<evidence type="ECO:0000256" key="1">
    <source>
        <dbReference type="ARBA" id="ARBA00004191"/>
    </source>
</evidence>
<gene>
    <name evidence="10" type="ORF">R6U77_02410</name>
</gene>
<dbReference type="InterPro" id="IPR008966">
    <property type="entry name" value="Adhesion_dom_sf"/>
</dbReference>
<feature type="region of interest" description="Disordered" evidence="6">
    <location>
        <begin position="34"/>
        <end position="61"/>
    </location>
</feature>
<dbReference type="RefSeq" id="WP_319837279.1">
    <property type="nucleotide sequence ID" value="NZ_CP137624.1"/>
</dbReference>
<feature type="transmembrane region" description="Helical" evidence="7">
    <location>
        <begin position="1878"/>
        <end position="1895"/>
    </location>
</feature>
<evidence type="ECO:0000313" key="11">
    <source>
        <dbReference type="Proteomes" id="UP001322664"/>
    </source>
</evidence>
<evidence type="ECO:0000313" key="10">
    <source>
        <dbReference type="EMBL" id="WPK12571.1"/>
    </source>
</evidence>
<feature type="domain" description="Collagen binding" evidence="9">
    <location>
        <begin position="810"/>
        <end position="925"/>
    </location>
</feature>
<keyword evidence="5" id="KW-0572">Peptidoglycan-anchor</keyword>
<dbReference type="EMBL" id="CP137624">
    <property type="protein sequence ID" value="WPK12571.1"/>
    <property type="molecule type" value="Genomic_DNA"/>
</dbReference>
<evidence type="ECO:0000256" key="4">
    <source>
        <dbReference type="ARBA" id="ARBA00022729"/>
    </source>
</evidence>
<comment type="subcellular location">
    <subcellularLocation>
        <location evidence="1">Secreted</location>
        <location evidence="1">Cell wall</location>
    </subcellularLocation>
</comment>
<dbReference type="Gene3D" id="2.60.40.10">
    <property type="entry name" value="Immunoglobulins"/>
    <property type="match status" value="1"/>
</dbReference>
<keyword evidence="4 8" id="KW-0732">Signal</keyword>
<proteinExistence type="predicted"/>
<evidence type="ECO:0000256" key="3">
    <source>
        <dbReference type="ARBA" id="ARBA00022525"/>
    </source>
</evidence>
<evidence type="ECO:0000256" key="7">
    <source>
        <dbReference type="SAM" id="Phobius"/>
    </source>
</evidence>
<protein>
    <submittedName>
        <fullName evidence="10">Collagen binding domain-containing protein</fullName>
    </submittedName>
</protein>
<dbReference type="SUPFAM" id="SSF49401">
    <property type="entry name" value="Bacterial adhesins"/>
    <property type="match status" value="5"/>
</dbReference>
<dbReference type="Pfam" id="PF05737">
    <property type="entry name" value="Collagen_bind"/>
    <property type="match status" value="2"/>
</dbReference>
<keyword evidence="2" id="KW-0134">Cell wall</keyword>
<dbReference type="InterPro" id="IPR011252">
    <property type="entry name" value="Fibrogen-bd_dom1"/>
</dbReference>
<dbReference type="Gene3D" id="2.60.40.740">
    <property type="match status" value="5"/>
</dbReference>
<sequence length="1904" mass="204639">MRKKINIAMLTILLVFQTFIGPLSVFAEETTIPELTPPVTEGTDDTGETAGETGDEATTTPDSANVIMPLNNPLGVYPDVDRDDADFDEVINLTFNGDLVSGTTAEGRVGDTVVFRVDLGLAPGHGYGPESKLIYDLPDQFANLTVQGAATIYDNGKHIGTVSISGQQAILTFNDILDDTGLTGGIVSGVFFEIRGTLQSVGNDWTQTIQVPGYNNITLDFQPRSGTGATITKTGTPDNSGRNSEYIDWTVRVNTNLAVNTNVGTTPFTDTLTGNHTFDSIVSIKELDISPNGTVTLTNRDAPTPLPAISGKSMTLNLPNQEHIGYEIVYRTKVDELGNIPPARFSNAASYNTSPVVDRTVEVQFDTPLRKSVVTQPRLESPGVITTEWQIEYNQNKRNIPTGVAKLTDVWTTGHELYGDVEVYKNGSSTAEPTANYNLTLAADGLGFDLAFPNGTEDAYVIKYKTQLKVGEVYPTSNRTITNTVTREDFTSHTGLQNSSTATYNKTSWVLNKTAEGVNYTDVKEMYWKIVANQAQYNLAVGTKFTDTYEGSYLNLQEGSLVITTAAGGTLERDTDYSLTLTHGAVDGENRETGFIIELLKPINGQQIEIEYTTTYEIKDVGQNDRVYNNRVVLSDTGIPNFGTSTDSASQAIRGEQSRNGNKTGYYNYETKTFHWDVELNFNYNSITDAIFKDVLPSSQEVTALKVEKGTLNPAGNFVASTDPNDTKVYSAAEIENVVSENGATIEIEIALGTITTPYKVTYETKDADAVYPHGSAITISNTAKLYAQGNEDQPRGEWNEDVPVEYTEQILDKTGTSTNATPEVTWNFKFNYAQSQLNNIVITDEVGKINGDPGQLILQNSFNVWEMDFTGTNSTPTRGSQVITNGQVSPTATGVALDVNIAAGTFVLNLPDGDKAYYVEYATVYMGPSGSNVDNEVRVDYTSADGSSGSDVVNNLSFEYNAGGTVGTVPFVILKTDAATGLPMENVKFELYGPYTGSTMLASGSTNEDGYLNYGLKLAQSRNNSTPYKVVEEKQDGYEDLGDYEFILDPDRIETSGKYQGFQVIEITNEPEGGLGCPQFELTVFDIDGRALSNETVSLVSTATGLSTNQALDSDGQVTFTSTEVKAGEYTIVYNGEELDTIVVQYNNTPCEAIAQPAPACDIFTIVVKDANGQVRTDITELTLKQGSIEVMKQEPNANGQFIFDSNGKDPVDGVKPDTYHVYEGKQYLGTVTLTYTENCGHEFEVALAPTCPTFVLTVNDVDGNAVADGTQVIIKDSNGSTVFTGPATNGQITLGGGSTTDGLEPDEYTVEVGGIEIGKFTTNINCEATVQPLVSGCSQFTLTVSNEDGLLPEGTIVTILKDGETVTTDYTVGDNGQVIFPVTDGIYSLEPGNYTVVSYTDAHGKVRTFDSIDGAFQVSYASDCADAVEKTRACTVFTITVKKPDGSNEDQGTKVIIEDANGNPITSDPLEVGEDGKVEFPANQEPGNYTVYEVNEDGSKGSQIGTEPVKVTYADNCTVVELPRNACPQFTLTVKTADGTSVQAGVKVSIVDENGNVVVANRETNNDGQIIYERDGGNGPLKQGETYTVINEAGKVIGTIDVSYTDEVCGAEVKVPENACPLFTLTIQDVNGNPRKEVAFVIKDNAGNTIATGTTDTEGKATVPYTVEPGNYVVVGTESPLAITVQDCAALAKPVPAPPGGGGGGGGGTPPTPEVPITPPTPEKPTVPEEPTTPPTPEEPTVPEEPTTPPTTQEKPTTPPAVEEVIKKIPEIPGIVPVPPTPGSEDPVRYEVPNIPQIVEELSKNPAKLQQTIQELEAFVKQYEALSPEEQAYVDELVNMDLVRSLLHELQQAANVLGAANNNQNKLPQTNDADQTAAIFAGIVLVALGFVLLRRRFTTTEK</sequence>
<feature type="compositionally biased region" description="Pro residues" evidence="6">
    <location>
        <begin position="1712"/>
        <end position="1727"/>
    </location>
</feature>
<dbReference type="InterPro" id="IPR013783">
    <property type="entry name" value="Ig-like_fold"/>
</dbReference>
<evidence type="ECO:0000256" key="8">
    <source>
        <dbReference type="SAM" id="SignalP"/>
    </source>
</evidence>
<name>A0ABZ0RZ99_9BACI</name>
<dbReference type="Proteomes" id="UP001322664">
    <property type="component" value="Chromosome"/>
</dbReference>
<feature type="compositionally biased region" description="Low complexity" evidence="6">
    <location>
        <begin position="48"/>
        <end position="60"/>
    </location>
</feature>
<feature type="domain" description="Collagen binding" evidence="9">
    <location>
        <begin position="660"/>
        <end position="786"/>
    </location>
</feature>
<feature type="signal peptide" evidence="8">
    <location>
        <begin position="1"/>
        <end position="27"/>
    </location>
</feature>
<feature type="compositionally biased region" description="Gly residues" evidence="6">
    <location>
        <begin position="1702"/>
        <end position="1711"/>
    </location>
</feature>
<organism evidence="10 11">
    <name type="scientific">Lysinibacillus louembei</name>
    <dbReference type="NCBI Taxonomy" id="1470088"/>
    <lineage>
        <taxon>Bacteria</taxon>
        <taxon>Bacillati</taxon>
        <taxon>Bacillota</taxon>
        <taxon>Bacilli</taxon>
        <taxon>Bacillales</taxon>
        <taxon>Bacillaceae</taxon>
        <taxon>Lysinibacillus</taxon>
    </lineage>
</organism>
<feature type="compositionally biased region" description="Pro residues" evidence="6">
    <location>
        <begin position="1733"/>
        <end position="1742"/>
    </location>
</feature>
<dbReference type="NCBIfam" id="TIGR01167">
    <property type="entry name" value="LPXTG_anchor"/>
    <property type="match status" value="1"/>
</dbReference>
<keyword evidence="7" id="KW-1133">Transmembrane helix</keyword>
<evidence type="ECO:0000256" key="5">
    <source>
        <dbReference type="ARBA" id="ARBA00023088"/>
    </source>
</evidence>
<feature type="chain" id="PRO_5046448983" evidence="8">
    <location>
        <begin position="28"/>
        <end position="1904"/>
    </location>
</feature>
<evidence type="ECO:0000259" key="9">
    <source>
        <dbReference type="Pfam" id="PF05737"/>
    </source>
</evidence>
<feature type="region of interest" description="Disordered" evidence="6">
    <location>
        <begin position="1696"/>
        <end position="1762"/>
    </location>
</feature>
<dbReference type="InterPro" id="IPR008456">
    <property type="entry name" value="Collagen-bd_dom"/>
</dbReference>
<feature type="compositionally biased region" description="Low complexity" evidence="6">
    <location>
        <begin position="1752"/>
        <end position="1762"/>
    </location>
</feature>
<keyword evidence="7" id="KW-0812">Transmembrane</keyword>
<keyword evidence="11" id="KW-1185">Reference proteome</keyword>
<keyword evidence="3" id="KW-0964">Secreted</keyword>
<dbReference type="Gene3D" id="2.60.40.1280">
    <property type="match status" value="1"/>
</dbReference>
<accession>A0ABZ0RZ99</accession>
<keyword evidence="10" id="KW-0176">Collagen</keyword>
<keyword evidence="7" id="KW-0472">Membrane</keyword>
<evidence type="ECO:0000256" key="2">
    <source>
        <dbReference type="ARBA" id="ARBA00022512"/>
    </source>
</evidence>
<reference evidence="10 11" key="1">
    <citation type="submission" date="2023-09" db="EMBL/GenBank/DDBJ databases">
        <authorList>
            <person name="Page C.A."/>
            <person name="Perez-Diaz I.M."/>
        </authorList>
    </citation>
    <scope>NUCLEOTIDE SEQUENCE [LARGE SCALE GENOMIC DNA]</scope>
    <source>
        <strain evidence="10 11">Ll15</strain>
    </source>
</reference>
<evidence type="ECO:0000256" key="6">
    <source>
        <dbReference type="SAM" id="MobiDB-lite"/>
    </source>
</evidence>